<proteinExistence type="inferred from homology"/>
<keyword evidence="8" id="KW-1185">Reference proteome</keyword>
<organism evidence="7 8">
    <name type="scientific">Lithospermum erythrorhizon</name>
    <name type="common">Purple gromwell</name>
    <name type="synonym">Lithospermum officinale var. erythrorhizon</name>
    <dbReference type="NCBI Taxonomy" id="34254"/>
    <lineage>
        <taxon>Eukaryota</taxon>
        <taxon>Viridiplantae</taxon>
        <taxon>Streptophyta</taxon>
        <taxon>Embryophyta</taxon>
        <taxon>Tracheophyta</taxon>
        <taxon>Spermatophyta</taxon>
        <taxon>Magnoliopsida</taxon>
        <taxon>eudicotyledons</taxon>
        <taxon>Gunneridae</taxon>
        <taxon>Pentapetalae</taxon>
        <taxon>asterids</taxon>
        <taxon>lamiids</taxon>
        <taxon>Boraginales</taxon>
        <taxon>Boraginaceae</taxon>
        <taxon>Boraginoideae</taxon>
        <taxon>Lithospermeae</taxon>
        <taxon>Lithospermum</taxon>
    </lineage>
</organism>
<dbReference type="PANTHER" id="PTHR31009">
    <property type="entry name" value="S-ADENOSYL-L-METHIONINE:CARBOXYL METHYLTRANSFERASE FAMILY PROTEIN"/>
    <property type="match status" value="1"/>
</dbReference>
<comment type="caution">
    <text evidence="7">The sequence shown here is derived from an EMBL/GenBank/DDBJ whole genome shotgun (WGS) entry which is preliminary data.</text>
</comment>
<evidence type="ECO:0000313" key="8">
    <source>
        <dbReference type="Proteomes" id="UP001454036"/>
    </source>
</evidence>
<evidence type="ECO:0000256" key="3">
    <source>
        <dbReference type="ARBA" id="ARBA00022679"/>
    </source>
</evidence>
<gene>
    <name evidence="7" type="ORF">LIER_07285</name>
</gene>
<evidence type="ECO:0000256" key="4">
    <source>
        <dbReference type="ARBA" id="ARBA00022723"/>
    </source>
</evidence>
<dbReference type="GO" id="GO:0008168">
    <property type="term" value="F:methyltransferase activity"/>
    <property type="evidence" value="ECO:0007669"/>
    <property type="project" value="UniProtKB-KW"/>
</dbReference>
<dbReference type="GO" id="GO:0032259">
    <property type="term" value="P:methylation"/>
    <property type="evidence" value="ECO:0007669"/>
    <property type="project" value="UniProtKB-KW"/>
</dbReference>
<evidence type="ECO:0000256" key="2">
    <source>
        <dbReference type="ARBA" id="ARBA00022603"/>
    </source>
</evidence>
<dbReference type="AlphaFoldDB" id="A0AAV3P8F7"/>
<dbReference type="GO" id="GO:0046872">
    <property type="term" value="F:metal ion binding"/>
    <property type="evidence" value="ECO:0007669"/>
    <property type="project" value="UniProtKB-KW"/>
</dbReference>
<evidence type="ECO:0000256" key="5">
    <source>
        <dbReference type="ARBA" id="ARBA00022842"/>
    </source>
</evidence>
<reference evidence="7 8" key="1">
    <citation type="submission" date="2024-01" db="EMBL/GenBank/DDBJ databases">
        <title>The complete chloroplast genome sequence of Lithospermum erythrorhizon: insights into the phylogenetic relationship among Boraginaceae species and the maternal lineages of purple gromwells.</title>
        <authorList>
            <person name="Okada T."/>
            <person name="Watanabe K."/>
        </authorList>
    </citation>
    <scope>NUCLEOTIDE SEQUENCE [LARGE SCALE GENOMIC DNA]</scope>
</reference>
<sequence length="368" mass="41643">MGGRTTSVLHMKGGNDESSYAKNSSIQEKVIVMTKPIRTRAIDDLFSNNPSSRTICIADLGCSSGPTSLLVTSELVETISRTRRRLALESQEIQVFLNDLPGNDFNTVFRLLQEKDNHDVPRCYYNGVPGSFYNRLFPIESLHFVHSSYSLHWLSQVPEGLENNKESIYLSSKCPSSVKEAYHKQFHNDFSMFLKHRAVELVPGGGMVLTMQGRTSTEIGNDGCVTNYELLAEAISDMVSEGHIQEQELHSFNIPYYNPTPNEISTLIQEEGSFIIDHLEPLELDWTDYNVYETPLDKNDGFFVMKSMRSAIEPMLLHHFDEGILDDMFSRYQNKIANCMAKEIPGVTHIIISLKKKTMESSASIQDH</sequence>
<keyword evidence="5" id="KW-0460">Magnesium</keyword>
<dbReference type="Proteomes" id="UP001454036">
    <property type="component" value="Unassembled WGS sequence"/>
</dbReference>
<protein>
    <submittedName>
        <fullName evidence="7">Methyltransferase</fullName>
    </submittedName>
</protein>
<dbReference type="InterPro" id="IPR042086">
    <property type="entry name" value="MeTrfase_capping"/>
</dbReference>
<dbReference type="Pfam" id="PF03492">
    <property type="entry name" value="Methyltransf_7"/>
    <property type="match status" value="1"/>
</dbReference>
<feature type="region of interest" description="Disordered" evidence="6">
    <location>
        <begin position="1"/>
        <end position="21"/>
    </location>
</feature>
<dbReference type="Gene3D" id="3.40.50.150">
    <property type="entry name" value="Vaccinia Virus protein VP39"/>
    <property type="match status" value="1"/>
</dbReference>
<comment type="similarity">
    <text evidence="1">Belongs to the methyltransferase superfamily. Type-7 methyltransferase family.</text>
</comment>
<keyword evidence="4" id="KW-0479">Metal-binding</keyword>
<evidence type="ECO:0000256" key="1">
    <source>
        <dbReference type="ARBA" id="ARBA00007967"/>
    </source>
</evidence>
<dbReference type="EMBL" id="BAABME010001110">
    <property type="protein sequence ID" value="GAA0147631.1"/>
    <property type="molecule type" value="Genomic_DNA"/>
</dbReference>
<keyword evidence="2 7" id="KW-0489">Methyltransferase</keyword>
<dbReference type="InterPro" id="IPR005299">
    <property type="entry name" value="MeTrfase_7"/>
</dbReference>
<name>A0AAV3P8F7_LITER</name>
<dbReference type="Gene3D" id="1.10.1200.270">
    <property type="entry name" value="Methyltransferase, alpha-helical capping domain"/>
    <property type="match status" value="1"/>
</dbReference>
<dbReference type="InterPro" id="IPR029063">
    <property type="entry name" value="SAM-dependent_MTases_sf"/>
</dbReference>
<evidence type="ECO:0000256" key="6">
    <source>
        <dbReference type="SAM" id="MobiDB-lite"/>
    </source>
</evidence>
<keyword evidence="3" id="KW-0808">Transferase</keyword>
<accession>A0AAV3P8F7</accession>
<evidence type="ECO:0000313" key="7">
    <source>
        <dbReference type="EMBL" id="GAA0147631.1"/>
    </source>
</evidence>
<dbReference type="SUPFAM" id="SSF53335">
    <property type="entry name" value="S-adenosyl-L-methionine-dependent methyltransferases"/>
    <property type="match status" value="1"/>
</dbReference>